<proteinExistence type="predicted"/>
<name>A0A9N9J8Y2_9GLOM</name>
<protein>
    <submittedName>
        <fullName evidence="2">7342_t:CDS:1</fullName>
    </submittedName>
</protein>
<dbReference type="OrthoDB" id="2442333at2759"/>
<evidence type="ECO:0000313" key="2">
    <source>
        <dbReference type="EMBL" id="CAG8768574.1"/>
    </source>
</evidence>
<organism evidence="2 3">
    <name type="scientific">Ambispora leptoticha</name>
    <dbReference type="NCBI Taxonomy" id="144679"/>
    <lineage>
        <taxon>Eukaryota</taxon>
        <taxon>Fungi</taxon>
        <taxon>Fungi incertae sedis</taxon>
        <taxon>Mucoromycota</taxon>
        <taxon>Glomeromycotina</taxon>
        <taxon>Glomeromycetes</taxon>
        <taxon>Archaeosporales</taxon>
        <taxon>Ambisporaceae</taxon>
        <taxon>Ambispora</taxon>
    </lineage>
</organism>
<dbReference type="Proteomes" id="UP000789508">
    <property type="component" value="Unassembled WGS sequence"/>
</dbReference>
<feature type="non-terminal residue" evidence="2">
    <location>
        <position position="1"/>
    </location>
</feature>
<dbReference type="EMBL" id="CAJVPS010050886">
    <property type="protein sequence ID" value="CAG8768574.1"/>
    <property type="molecule type" value="Genomic_DNA"/>
</dbReference>
<sequence length="86" mass="9716">NKPLMVGLLASLLDPCLKTFFSWDEETQERVKAELTYQFKNIATSNYEQTTASIYTTSSNSNNLHHNRLYTSIFSTSASSYTAPIL</sequence>
<feature type="signal peptide" evidence="1">
    <location>
        <begin position="1"/>
        <end position="18"/>
    </location>
</feature>
<evidence type="ECO:0000313" key="3">
    <source>
        <dbReference type="Proteomes" id="UP000789508"/>
    </source>
</evidence>
<gene>
    <name evidence="2" type="ORF">ALEPTO_LOCUS14014</name>
</gene>
<keyword evidence="3" id="KW-1185">Reference proteome</keyword>
<dbReference type="AlphaFoldDB" id="A0A9N9J8Y2"/>
<comment type="caution">
    <text evidence="2">The sequence shown here is derived from an EMBL/GenBank/DDBJ whole genome shotgun (WGS) entry which is preliminary data.</text>
</comment>
<evidence type="ECO:0000256" key="1">
    <source>
        <dbReference type="SAM" id="SignalP"/>
    </source>
</evidence>
<feature type="chain" id="PRO_5040425041" evidence="1">
    <location>
        <begin position="19"/>
        <end position="86"/>
    </location>
</feature>
<keyword evidence="1" id="KW-0732">Signal</keyword>
<accession>A0A9N9J8Y2</accession>
<reference evidence="2" key="1">
    <citation type="submission" date="2021-06" db="EMBL/GenBank/DDBJ databases">
        <authorList>
            <person name="Kallberg Y."/>
            <person name="Tangrot J."/>
            <person name="Rosling A."/>
        </authorList>
    </citation>
    <scope>NUCLEOTIDE SEQUENCE</scope>
    <source>
        <strain evidence="2">FL130A</strain>
    </source>
</reference>